<evidence type="ECO:0000259" key="2">
    <source>
        <dbReference type="Pfam" id="PF13349"/>
    </source>
</evidence>
<dbReference type="Proteomes" id="UP000249324">
    <property type="component" value="Unassembled WGS sequence"/>
</dbReference>
<evidence type="ECO:0000313" key="4">
    <source>
        <dbReference type="Proteomes" id="UP000249324"/>
    </source>
</evidence>
<dbReference type="Pfam" id="PF13349">
    <property type="entry name" value="DUF4097"/>
    <property type="match status" value="1"/>
</dbReference>
<reference evidence="3 4" key="1">
    <citation type="journal article" date="2021" name="BMC Genomics">
        <title>Genome-resolved metagenome and metatranscriptome analyses of thermophilic composting reveal key bacterial players and their metabolic interactions.</title>
        <authorList>
            <person name="Braga L.P.P."/>
            <person name="Pereira R.V."/>
            <person name="Martins L.F."/>
            <person name="Moura L.M.S."/>
            <person name="Sanchez F.B."/>
            <person name="Patane J.S.L."/>
            <person name="da Silva A.M."/>
            <person name="Setubal J.C."/>
        </authorList>
    </citation>
    <scope>NUCLEOTIDE SEQUENCE [LARGE SCALE GENOMIC DNA]</scope>
    <source>
        <strain evidence="3">ZC4RG45</strain>
    </source>
</reference>
<gene>
    <name evidence="3" type="ORF">DIU77_017865</name>
</gene>
<sequence>IRARVSGSANIRTASGTATVGAVSGTSSIVTGSGSVHVGELDDASGKLTLRSGSGDLTVSGAAAGALTAKTGSGDVRLELADGVLAEIHLSSGSGRVSSELDVQHDPPEQTAPLRINARSGHGSVTVAGPRK</sequence>
<feature type="non-terminal residue" evidence="3">
    <location>
        <position position="1"/>
    </location>
</feature>
<evidence type="ECO:0000313" key="3">
    <source>
        <dbReference type="EMBL" id="MFO7194112.1"/>
    </source>
</evidence>
<dbReference type="Gene3D" id="2.160.20.120">
    <property type="match status" value="1"/>
</dbReference>
<evidence type="ECO:0000256" key="1">
    <source>
        <dbReference type="SAM" id="MobiDB-lite"/>
    </source>
</evidence>
<feature type="region of interest" description="Disordered" evidence="1">
    <location>
        <begin position="95"/>
        <end position="132"/>
    </location>
</feature>
<protein>
    <submittedName>
        <fullName evidence="3">DUF4097 family beta strand repeat-containing protein</fullName>
    </submittedName>
</protein>
<dbReference type="AlphaFoldDB" id="A0ABD6FJL1"/>
<proteinExistence type="predicted"/>
<accession>A0ABD6FJL1</accession>
<dbReference type="EMBL" id="QGUI02000353">
    <property type="protein sequence ID" value="MFO7194112.1"/>
    <property type="molecule type" value="Genomic_DNA"/>
</dbReference>
<feature type="domain" description="DUF4097" evidence="2">
    <location>
        <begin position="11"/>
        <end position="109"/>
    </location>
</feature>
<comment type="caution">
    <text evidence="3">The sequence shown here is derived from an EMBL/GenBank/DDBJ whole genome shotgun (WGS) entry which is preliminary data.</text>
</comment>
<dbReference type="InterPro" id="IPR025164">
    <property type="entry name" value="Toastrack_DUF4097"/>
</dbReference>
<name>A0ABD6FJL1_9PSEU</name>
<organism evidence="3 4">
    <name type="scientific">Thermocrispum agreste</name>
    <dbReference type="NCBI Taxonomy" id="37925"/>
    <lineage>
        <taxon>Bacteria</taxon>
        <taxon>Bacillati</taxon>
        <taxon>Actinomycetota</taxon>
        <taxon>Actinomycetes</taxon>
        <taxon>Pseudonocardiales</taxon>
        <taxon>Pseudonocardiaceae</taxon>
        <taxon>Thermocrispum</taxon>
    </lineage>
</organism>